<keyword evidence="3" id="KW-1185">Reference proteome</keyword>
<dbReference type="Gene3D" id="1.20.1280.50">
    <property type="match status" value="1"/>
</dbReference>
<dbReference type="InterPro" id="IPR013101">
    <property type="entry name" value="LRR_PRU1-like"/>
</dbReference>
<dbReference type="EMBL" id="CP039354">
    <property type="protein sequence ID" value="QCE11473.1"/>
    <property type="molecule type" value="Genomic_DNA"/>
</dbReference>
<dbReference type="SUPFAM" id="SSF52047">
    <property type="entry name" value="RNI-like"/>
    <property type="match status" value="1"/>
</dbReference>
<dbReference type="SUPFAM" id="SSF81383">
    <property type="entry name" value="F-box domain"/>
    <property type="match status" value="1"/>
</dbReference>
<sequence length="447" mass="50403">MNLLVRSHGGALCDGRNSMNLLVRVHGGALCNGRNSTILLVRFRGGASTYIIRVSPFALYVFDTMTDRISSLPDEVLCYILSFLPTKLSVSTSILSKRWRPLWRSVPAFDFFIGQPESDSFISICTFILARNLEQPIKRFCFCIDASEEKLFTDDQINSFVRAAVSAGRVQYLHLNLSNTLIHLSSDLLCCKTLTALKLDFVALKTPFPLGDLTLLKVLHLFSVTILDGNSLPQLLSACPNVEDLKVKTVSSDYEAMGEFKRLPNLLRAVIENDVIPLEVVYNVQFLEVEDLNRRINDPIPLFHNLTHLEVNSDCFCEVNPTIFWHDVFSLVKHCPKLQNLSIEMGSFQSPPSIDDCAFLRCVPRSISMNLKTCILNKYTGAHWELEFAKYIMENAKFLKDMVICSDTNKEVNKLDTIKELSLCSKLSPACNLSFTTFEDSDKPSDK</sequence>
<organism evidence="2 3">
    <name type="scientific">Vigna unguiculata</name>
    <name type="common">Cowpea</name>
    <dbReference type="NCBI Taxonomy" id="3917"/>
    <lineage>
        <taxon>Eukaryota</taxon>
        <taxon>Viridiplantae</taxon>
        <taxon>Streptophyta</taxon>
        <taxon>Embryophyta</taxon>
        <taxon>Tracheophyta</taxon>
        <taxon>Spermatophyta</taxon>
        <taxon>Magnoliopsida</taxon>
        <taxon>eudicotyledons</taxon>
        <taxon>Gunneridae</taxon>
        <taxon>Pentapetalae</taxon>
        <taxon>rosids</taxon>
        <taxon>fabids</taxon>
        <taxon>Fabales</taxon>
        <taxon>Fabaceae</taxon>
        <taxon>Papilionoideae</taxon>
        <taxon>50 kb inversion clade</taxon>
        <taxon>NPAAA clade</taxon>
        <taxon>indigoferoid/millettioid clade</taxon>
        <taxon>Phaseoleae</taxon>
        <taxon>Vigna</taxon>
    </lineage>
</organism>
<dbReference type="InterPro" id="IPR053781">
    <property type="entry name" value="F-box_AtFBL13-like"/>
</dbReference>
<accession>A0A4D6NCB3</accession>
<dbReference type="CDD" id="cd22160">
    <property type="entry name" value="F-box_AtFBL13-like"/>
    <property type="match status" value="1"/>
</dbReference>
<dbReference type="InterPro" id="IPR036047">
    <property type="entry name" value="F-box-like_dom_sf"/>
</dbReference>
<proteinExistence type="predicted"/>
<reference evidence="2 3" key="1">
    <citation type="submission" date="2019-04" db="EMBL/GenBank/DDBJ databases">
        <title>An improved genome assembly and genetic linkage map for asparagus bean, Vigna unguiculata ssp. sesquipedialis.</title>
        <authorList>
            <person name="Xia Q."/>
            <person name="Zhang R."/>
            <person name="Dong Y."/>
        </authorList>
    </citation>
    <scope>NUCLEOTIDE SEQUENCE [LARGE SCALE GENOMIC DNA]</scope>
    <source>
        <tissue evidence="2">Leaf</tissue>
    </source>
</reference>
<gene>
    <name evidence="2" type="ORF">DEO72_LG10g2706</name>
</gene>
<evidence type="ECO:0000313" key="3">
    <source>
        <dbReference type="Proteomes" id="UP000501690"/>
    </source>
</evidence>
<evidence type="ECO:0000313" key="2">
    <source>
        <dbReference type="EMBL" id="QCE11473.1"/>
    </source>
</evidence>
<dbReference type="InterPro" id="IPR001810">
    <property type="entry name" value="F-box_dom"/>
</dbReference>
<dbReference type="Pfam" id="PF08387">
    <property type="entry name" value="FBD"/>
    <property type="match status" value="1"/>
</dbReference>
<dbReference type="InterPro" id="IPR032675">
    <property type="entry name" value="LRR_dom_sf"/>
</dbReference>
<dbReference type="Proteomes" id="UP000501690">
    <property type="component" value="Linkage Group LG10"/>
</dbReference>
<dbReference type="SMART" id="SM00256">
    <property type="entry name" value="FBOX"/>
    <property type="match status" value="1"/>
</dbReference>
<protein>
    <recommendedName>
        <fullName evidence="1">F-box domain-containing protein</fullName>
    </recommendedName>
</protein>
<evidence type="ECO:0000259" key="1">
    <source>
        <dbReference type="PROSITE" id="PS50181"/>
    </source>
</evidence>
<dbReference type="PANTHER" id="PTHR31293">
    <property type="entry name" value="RNI-LIKE SUPERFAMILY PROTEIN"/>
    <property type="match status" value="1"/>
</dbReference>
<name>A0A4D6NCB3_VIGUN</name>
<dbReference type="Pfam" id="PF07723">
    <property type="entry name" value="LRR_2"/>
    <property type="match status" value="1"/>
</dbReference>
<dbReference type="Gene3D" id="3.80.10.10">
    <property type="entry name" value="Ribonuclease Inhibitor"/>
    <property type="match status" value="1"/>
</dbReference>
<dbReference type="PROSITE" id="PS50181">
    <property type="entry name" value="FBOX"/>
    <property type="match status" value="1"/>
</dbReference>
<dbReference type="InterPro" id="IPR055294">
    <property type="entry name" value="FBL60-like"/>
</dbReference>
<dbReference type="AlphaFoldDB" id="A0A4D6NCB3"/>
<feature type="domain" description="F-box" evidence="1">
    <location>
        <begin position="66"/>
        <end position="112"/>
    </location>
</feature>
<dbReference type="PANTHER" id="PTHR31293:SF12">
    <property type="entry name" value="RNI-LIKE SUPERFAMILY PROTEIN"/>
    <property type="match status" value="1"/>
</dbReference>
<dbReference type="InterPro" id="IPR006566">
    <property type="entry name" value="FBD"/>
</dbReference>
<dbReference type="SMART" id="SM00579">
    <property type="entry name" value="FBD"/>
    <property type="match status" value="1"/>
</dbReference>
<dbReference type="Pfam" id="PF00646">
    <property type="entry name" value="F-box"/>
    <property type="match status" value="1"/>
</dbReference>